<dbReference type="Gene3D" id="3.20.20.520">
    <property type="entry name" value="Glycosyl hydrolase family 115"/>
    <property type="match status" value="1"/>
</dbReference>
<dbReference type="Pfam" id="PF15979">
    <property type="entry name" value="Glyco_hydro_115"/>
    <property type="match status" value="1"/>
</dbReference>
<evidence type="ECO:0000313" key="2">
    <source>
        <dbReference type="EMBL" id="MFD2696179.1"/>
    </source>
</evidence>
<dbReference type="RefSeq" id="WP_253064882.1">
    <property type="nucleotide sequence ID" value="NZ_JAMXWM010000033.1"/>
</dbReference>
<organism evidence="2 3">
    <name type="scientific">Sporolactobacillus shoreicorticis</name>
    <dbReference type="NCBI Taxonomy" id="1923877"/>
    <lineage>
        <taxon>Bacteria</taxon>
        <taxon>Bacillati</taxon>
        <taxon>Bacillota</taxon>
        <taxon>Bacilli</taxon>
        <taxon>Bacillales</taxon>
        <taxon>Sporolactobacillaceae</taxon>
        <taxon>Sporolactobacillus</taxon>
    </lineage>
</organism>
<dbReference type="InterPro" id="IPR029018">
    <property type="entry name" value="Hex-like_dom2"/>
</dbReference>
<sequence>MTGSSFIINSNTRLILNGSATLPIIHAVNILKRDMERTLAYSNAYYSDKIVINYLSDEKARNKETFSITFTDEEGEHALNITAYDDLGIIYGILYVSHTYLGVEPFWFFNDKEPETKEYIEIERVDYVSSPNKVRYRGWFVNDEVLINGWKTGSESTQVWEIIYETLLRCGGNMIIPGTDKKALENRRAASEWGLYITHHHAEPLGAEMFLRVYPDKEASYAVHSDLFKKIWEKGVISQKDKKVVWNIGFRGQGDAAFWKNDSRYKTDKERGRLISQIMRIQMGIVRKHVKNPAFCTNIYGEIMGLYNKGYIDVPDGVIKIWADNGFGKMVSRRQENDNPRVYALPTSKDKEGNGIYYHMSFHDLQTSNHLTMLPNSPEFVAAEIEKAFDAGADDYMIVNCGNIKPHTYTLGVISTLWKSGTIDVAGYRADYVRKYYLSEQDQIQKCYMDYFKSPIQYGEHEDDKAGEEFYNYLTREIICHLVRGAEKEETLESLLWATGELSFKNQVKWFKEKCEEGVGLWGKYRKEVQSVYDSINDAKDRQLFFDNIVLQSIIHDSGCRGAVKVCAAYEEYLKKNYFEAYMLAQDGMKIFEEALAAMKNAEHDQWNHFYWNDCLVNVSLTVYTIDSLRKYLRILGDGPVFNEWEKQELFSANDRQIGLQTAYFNQLSDDELYGKIRQTQSQFRKGRPIENV</sequence>
<dbReference type="GO" id="GO:0016787">
    <property type="term" value="F:hydrolase activity"/>
    <property type="evidence" value="ECO:0007669"/>
    <property type="project" value="UniProtKB-KW"/>
</dbReference>
<dbReference type="EMBL" id="JBHUMQ010000061">
    <property type="protein sequence ID" value="MFD2696179.1"/>
    <property type="molecule type" value="Genomic_DNA"/>
</dbReference>
<dbReference type="Proteomes" id="UP001597399">
    <property type="component" value="Unassembled WGS sequence"/>
</dbReference>
<comment type="caution">
    <text evidence="2">The sequence shown here is derived from an EMBL/GenBank/DDBJ whole genome shotgun (WGS) entry which is preliminary data.</text>
</comment>
<name>A0ABW5SAL6_9BACL</name>
<dbReference type="Gene3D" id="3.30.379.10">
    <property type="entry name" value="Chitobiase/beta-hexosaminidase domain 2-like"/>
    <property type="match status" value="1"/>
</dbReference>
<dbReference type="PANTHER" id="PTHR37842:SF2">
    <property type="entry name" value="GYLCOSYL HYDROLASE 115 C-TERMINAL DOMAIN-CONTAINING PROTEIN"/>
    <property type="match status" value="1"/>
</dbReference>
<dbReference type="PANTHER" id="PTHR37842">
    <property type="match status" value="1"/>
</dbReference>
<evidence type="ECO:0000313" key="3">
    <source>
        <dbReference type="Proteomes" id="UP001597399"/>
    </source>
</evidence>
<dbReference type="InterPro" id="IPR042301">
    <property type="entry name" value="GH115_sf"/>
</dbReference>
<evidence type="ECO:0000256" key="1">
    <source>
        <dbReference type="ARBA" id="ARBA00022801"/>
    </source>
</evidence>
<keyword evidence="3" id="KW-1185">Reference proteome</keyword>
<protein>
    <submittedName>
        <fullName evidence="2">Glycosyl hydrolase 115 family protein</fullName>
    </submittedName>
</protein>
<proteinExistence type="predicted"/>
<gene>
    <name evidence="2" type="ORF">ACFSUE_21505</name>
</gene>
<reference evidence="3" key="1">
    <citation type="journal article" date="2019" name="Int. J. Syst. Evol. Microbiol.">
        <title>The Global Catalogue of Microorganisms (GCM) 10K type strain sequencing project: providing services to taxonomists for standard genome sequencing and annotation.</title>
        <authorList>
            <consortium name="The Broad Institute Genomics Platform"/>
            <consortium name="The Broad Institute Genome Sequencing Center for Infectious Disease"/>
            <person name="Wu L."/>
            <person name="Ma J."/>
        </authorList>
    </citation>
    <scope>NUCLEOTIDE SEQUENCE [LARGE SCALE GENOMIC DNA]</scope>
    <source>
        <strain evidence="3">TISTR 2466</strain>
    </source>
</reference>
<accession>A0ABW5SAL6</accession>
<dbReference type="InterPro" id="IPR031924">
    <property type="entry name" value="GH115"/>
</dbReference>
<keyword evidence="1 2" id="KW-0378">Hydrolase</keyword>